<gene>
    <name evidence="1" type="ORF">GCM10010909_00960</name>
</gene>
<accession>A0ABQ6A5D0</accession>
<protein>
    <recommendedName>
        <fullName evidence="3">Transposase</fullName>
    </recommendedName>
</protein>
<sequence>MGDSIWLGALDVTNQTSDLAIANLRLRIWAQLAGRRRNGQNLERLMNTASAIDCCVE</sequence>
<evidence type="ECO:0000313" key="1">
    <source>
        <dbReference type="EMBL" id="GLR65418.1"/>
    </source>
</evidence>
<evidence type="ECO:0000313" key="2">
    <source>
        <dbReference type="Proteomes" id="UP001156641"/>
    </source>
</evidence>
<dbReference type="EMBL" id="BSOS01000004">
    <property type="protein sequence ID" value="GLR65418.1"/>
    <property type="molecule type" value="Genomic_DNA"/>
</dbReference>
<evidence type="ECO:0008006" key="3">
    <source>
        <dbReference type="Google" id="ProtNLM"/>
    </source>
</evidence>
<name>A0ABQ6A5D0_9PROT</name>
<keyword evidence="2" id="KW-1185">Reference proteome</keyword>
<organism evidence="1 2">
    <name type="scientific">Acidocella aquatica</name>
    <dbReference type="NCBI Taxonomy" id="1922313"/>
    <lineage>
        <taxon>Bacteria</taxon>
        <taxon>Pseudomonadati</taxon>
        <taxon>Pseudomonadota</taxon>
        <taxon>Alphaproteobacteria</taxon>
        <taxon>Acetobacterales</taxon>
        <taxon>Acidocellaceae</taxon>
        <taxon>Acidocella</taxon>
    </lineage>
</organism>
<dbReference type="Proteomes" id="UP001156641">
    <property type="component" value="Unassembled WGS sequence"/>
</dbReference>
<proteinExistence type="predicted"/>
<reference evidence="2" key="1">
    <citation type="journal article" date="2019" name="Int. J. Syst. Evol. Microbiol.">
        <title>The Global Catalogue of Microorganisms (GCM) 10K type strain sequencing project: providing services to taxonomists for standard genome sequencing and annotation.</title>
        <authorList>
            <consortium name="The Broad Institute Genomics Platform"/>
            <consortium name="The Broad Institute Genome Sequencing Center for Infectious Disease"/>
            <person name="Wu L."/>
            <person name="Ma J."/>
        </authorList>
    </citation>
    <scope>NUCLEOTIDE SEQUENCE [LARGE SCALE GENOMIC DNA]</scope>
    <source>
        <strain evidence="2">NBRC 112502</strain>
    </source>
</reference>
<comment type="caution">
    <text evidence="1">The sequence shown here is derived from an EMBL/GenBank/DDBJ whole genome shotgun (WGS) entry which is preliminary data.</text>
</comment>